<sequence length="115" mass="12588">MNVIGTRPDGWWRDRTGAMRRLAAQVDHWARSVDDDVVLVLDGSPRDLGVVERVRVVWAPGGRNAADDRIVELVTASDDPTAVRVVTSDRELAERVRDLGADVRGSGAFLDELPG</sequence>
<dbReference type="EMBL" id="JABBYC010000002">
    <property type="protein sequence ID" value="MBL0885163.1"/>
    <property type="molecule type" value="Genomic_DNA"/>
</dbReference>
<evidence type="ECO:0000313" key="2">
    <source>
        <dbReference type="Proteomes" id="UP000675409"/>
    </source>
</evidence>
<evidence type="ECO:0000313" key="1">
    <source>
        <dbReference type="EMBL" id="MBL0885163.1"/>
    </source>
</evidence>
<comment type="caution">
    <text evidence="1">The sequence shown here is derived from an EMBL/GenBank/DDBJ whole genome shotgun (WGS) entry which is preliminary data.</text>
</comment>
<gene>
    <name evidence="1" type="ORF">HGK34_02510</name>
</gene>
<protein>
    <submittedName>
        <fullName evidence="1">RNA-binding protein</fullName>
    </submittedName>
</protein>
<dbReference type="Proteomes" id="UP000675409">
    <property type="component" value="Unassembled WGS sequence"/>
</dbReference>
<dbReference type="Pfam" id="PF05991">
    <property type="entry name" value="NYN_YacP"/>
    <property type="match status" value="1"/>
</dbReference>
<organism evidence="1 2">
    <name type="scientific">Myceligenerans indicum</name>
    <dbReference type="NCBI Taxonomy" id="2593663"/>
    <lineage>
        <taxon>Bacteria</taxon>
        <taxon>Bacillati</taxon>
        <taxon>Actinomycetota</taxon>
        <taxon>Actinomycetes</taxon>
        <taxon>Micrococcales</taxon>
        <taxon>Promicromonosporaceae</taxon>
        <taxon>Myceligenerans</taxon>
    </lineage>
</organism>
<keyword evidence="2" id="KW-1185">Reference proteome</keyword>
<reference evidence="1 2" key="1">
    <citation type="journal article" date="2021" name="Arch. Microbiol.">
        <title>Myceligenerans indicum sp. nov., an actinobacterium isolated from mangrove sediment of Sundarbans, India.</title>
        <authorList>
            <person name="Asha K."/>
            <person name="Bhadury P."/>
        </authorList>
    </citation>
    <scope>NUCLEOTIDE SEQUENCE [LARGE SCALE GENOMIC DNA]</scope>
    <source>
        <strain evidence="1 2">I2</strain>
    </source>
</reference>
<name>A0ABS1LG94_9MICO</name>
<proteinExistence type="predicted"/>
<dbReference type="InterPro" id="IPR010298">
    <property type="entry name" value="YacP-like"/>
</dbReference>
<accession>A0ABS1LG94</accession>